<dbReference type="Proteomes" id="UP000236305">
    <property type="component" value="Unassembled WGS sequence"/>
</dbReference>
<sequence>MNCNACSTEDVLPNADKLRGRENWDEWAVRVGRILKRHSLFFVTRIREPHVNSMKGRSDRAMAIICQNCGPGVLAAQEGQCSNAWVMWRRLDFLYSPNHQGTTLNPRDFQARLLHDVHVFNAMFNRRFCQIYGSSCLDGRGSTSIPSAHLAYYDLVFYVYDGWVCRRKEREKEEPRVSLFAIQDELADYVSLMDFSMERWYGIMPPVDMMSGLEPNTRGKNSDFSPSESESDTGTSTQQRTGGKQSPRTGGARPRPRPQRTRPDEKMFNPVYLYIKTVFVILAFRMCHLPASWHLPWMHADVRPEEQVGCAGADCPLPTLAVADMATTVVSFRGA</sequence>
<feature type="compositionally biased region" description="Polar residues" evidence="1">
    <location>
        <begin position="218"/>
        <end position="246"/>
    </location>
</feature>
<protein>
    <submittedName>
        <fullName evidence="2">Uncharacterized protein</fullName>
    </submittedName>
</protein>
<accession>A0AA44WAA4</accession>
<feature type="region of interest" description="Disordered" evidence="1">
    <location>
        <begin position="212"/>
        <end position="264"/>
    </location>
</feature>
<dbReference type="OMA" id="FSIERCY"/>
<evidence type="ECO:0000256" key="1">
    <source>
        <dbReference type="SAM" id="MobiDB-lite"/>
    </source>
</evidence>
<reference evidence="2 3" key="1">
    <citation type="submission" date="2017-12" db="EMBL/GenBank/DDBJ databases">
        <title>Comparative genomics yields insights into virulence evolution of Verticillium dahliae.</title>
        <authorList>
            <person name="Fan R."/>
            <person name="Armitage A.D."/>
            <person name="Cascant-Lopez E."/>
            <person name="Sobczyk M."/>
            <person name="Cockerton H.M."/>
            <person name="Harrison R.J."/>
        </authorList>
    </citation>
    <scope>NUCLEOTIDE SEQUENCE [LARGE SCALE GENOMIC DNA]</scope>
    <source>
        <strain evidence="2 3">12008</strain>
    </source>
</reference>
<gene>
    <name evidence="2" type="ORF">BJF96_g8930</name>
</gene>
<evidence type="ECO:0000313" key="3">
    <source>
        <dbReference type="Proteomes" id="UP000236305"/>
    </source>
</evidence>
<proteinExistence type="predicted"/>
<organism evidence="2 3">
    <name type="scientific">Verticillium dahliae</name>
    <name type="common">Verticillium wilt</name>
    <dbReference type="NCBI Taxonomy" id="27337"/>
    <lineage>
        <taxon>Eukaryota</taxon>
        <taxon>Fungi</taxon>
        <taxon>Dikarya</taxon>
        <taxon>Ascomycota</taxon>
        <taxon>Pezizomycotina</taxon>
        <taxon>Sordariomycetes</taxon>
        <taxon>Hypocreomycetidae</taxon>
        <taxon>Glomerellales</taxon>
        <taxon>Plectosphaerellaceae</taxon>
        <taxon>Verticillium</taxon>
    </lineage>
</organism>
<comment type="caution">
    <text evidence="2">The sequence shown here is derived from an EMBL/GenBank/DDBJ whole genome shotgun (WGS) entry which is preliminary data.</text>
</comment>
<name>A0AA44WAA4_VERDA</name>
<evidence type="ECO:0000313" key="2">
    <source>
        <dbReference type="EMBL" id="PNH27758.1"/>
    </source>
</evidence>
<dbReference type="EMBL" id="MPSH01000041">
    <property type="protein sequence ID" value="PNH27758.1"/>
    <property type="molecule type" value="Genomic_DNA"/>
</dbReference>
<dbReference type="AlphaFoldDB" id="A0AA44WAA4"/>